<name>A0A1G5JNP3_9RHOB</name>
<gene>
    <name evidence="1" type="ORF">SAMN05660710_03333</name>
</gene>
<dbReference type="Proteomes" id="UP000199502">
    <property type="component" value="Unassembled WGS sequence"/>
</dbReference>
<organism evidence="1 2">
    <name type="scientific">Paracoccus tibetensis</name>
    <dbReference type="NCBI Taxonomy" id="336292"/>
    <lineage>
        <taxon>Bacteria</taxon>
        <taxon>Pseudomonadati</taxon>
        <taxon>Pseudomonadota</taxon>
        <taxon>Alphaproteobacteria</taxon>
        <taxon>Rhodobacterales</taxon>
        <taxon>Paracoccaceae</taxon>
        <taxon>Paracoccus</taxon>
    </lineage>
</organism>
<dbReference type="EMBL" id="FMVT01000014">
    <property type="protein sequence ID" value="SCY89947.1"/>
    <property type="molecule type" value="Genomic_DNA"/>
</dbReference>
<evidence type="ECO:0000313" key="2">
    <source>
        <dbReference type="Proteomes" id="UP000199502"/>
    </source>
</evidence>
<dbReference type="OrthoDB" id="7773997at2"/>
<accession>A0A1G5JNP3</accession>
<reference evidence="1 2" key="1">
    <citation type="submission" date="2016-10" db="EMBL/GenBank/DDBJ databases">
        <authorList>
            <person name="de Groot N.N."/>
        </authorList>
    </citation>
    <scope>NUCLEOTIDE SEQUENCE [LARGE SCALE GENOMIC DNA]</scope>
    <source>
        <strain evidence="1 2">CGMCC 1.8925</strain>
    </source>
</reference>
<dbReference type="STRING" id="336292.SAMN05660710_03333"/>
<protein>
    <submittedName>
        <fullName evidence="1">Uncharacterized protein</fullName>
    </submittedName>
</protein>
<proteinExistence type="predicted"/>
<dbReference type="AlphaFoldDB" id="A0A1G5JNP3"/>
<dbReference type="RefSeq" id="WP_046001981.1">
    <property type="nucleotide sequence ID" value="NZ_FMVT01000014.1"/>
</dbReference>
<sequence>MAIFEIVTMTDDHGMSRVHTDDLTAWAEDMGTEITGTETRTRLRPELQGQPILSGFVGPCWGGRSDAGEPIIRYEDSGTYAALSQ</sequence>
<evidence type="ECO:0000313" key="1">
    <source>
        <dbReference type="EMBL" id="SCY89947.1"/>
    </source>
</evidence>
<keyword evidence="2" id="KW-1185">Reference proteome</keyword>